<accession>A0ABX0N9P7</accession>
<organism evidence="3 4">
    <name type="scientific">Massilia frigida</name>
    <dbReference type="NCBI Taxonomy" id="2609281"/>
    <lineage>
        <taxon>Bacteria</taxon>
        <taxon>Pseudomonadati</taxon>
        <taxon>Pseudomonadota</taxon>
        <taxon>Betaproteobacteria</taxon>
        <taxon>Burkholderiales</taxon>
        <taxon>Oxalobacteraceae</taxon>
        <taxon>Telluria group</taxon>
        <taxon>Massilia</taxon>
    </lineage>
</organism>
<dbReference type="InterPro" id="IPR044019">
    <property type="entry name" value="Cyanophycin_syn_N"/>
</dbReference>
<dbReference type="Gene3D" id="3.40.1190.10">
    <property type="entry name" value="Mur-like, catalytic domain"/>
    <property type="match status" value="1"/>
</dbReference>
<dbReference type="PROSITE" id="PS50975">
    <property type="entry name" value="ATP_GRASP"/>
    <property type="match status" value="1"/>
</dbReference>
<dbReference type="RefSeq" id="WP_167089904.1">
    <property type="nucleotide sequence ID" value="NZ_WHJG01000029.1"/>
</dbReference>
<dbReference type="InterPro" id="IPR011761">
    <property type="entry name" value="ATP-grasp"/>
</dbReference>
<keyword evidence="3" id="KW-0436">Ligase</keyword>
<evidence type="ECO:0000259" key="2">
    <source>
        <dbReference type="PROSITE" id="PS50975"/>
    </source>
</evidence>
<keyword evidence="1" id="KW-0067">ATP-binding</keyword>
<keyword evidence="4" id="KW-1185">Reference proteome</keyword>
<dbReference type="Pfam" id="PF18921">
    <property type="entry name" value="Cyanophycin_syn"/>
    <property type="match status" value="1"/>
</dbReference>
<dbReference type="EMBL" id="WHJG01000029">
    <property type="protein sequence ID" value="NHZ82155.1"/>
    <property type="molecule type" value="Genomic_DNA"/>
</dbReference>
<dbReference type="EC" id="6.3.2.30" evidence="3"/>
<name>A0ABX0N9P7_9BURK</name>
<keyword evidence="1" id="KW-0547">Nucleotide-binding</keyword>
<dbReference type="SUPFAM" id="SSF56059">
    <property type="entry name" value="Glutathione synthetase ATP-binding domain-like"/>
    <property type="match status" value="1"/>
</dbReference>
<dbReference type="EC" id="6.3.2.29" evidence="3"/>
<evidence type="ECO:0000313" key="4">
    <source>
        <dbReference type="Proteomes" id="UP000621455"/>
    </source>
</evidence>
<feature type="domain" description="ATP-grasp" evidence="2">
    <location>
        <begin position="225"/>
        <end position="482"/>
    </location>
</feature>
<dbReference type="Proteomes" id="UP000621455">
    <property type="component" value="Unassembled WGS sequence"/>
</dbReference>
<dbReference type="SUPFAM" id="SSF53623">
    <property type="entry name" value="MurD-like peptide ligases, catalytic domain"/>
    <property type="match status" value="1"/>
</dbReference>
<dbReference type="PANTHER" id="PTHR21621">
    <property type="entry name" value="RIBOSOMAL PROTEIN S6 MODIFICATION PROTEIN"/>
    <property type="match status" value="1"/>
</dbReference>
<sequence>MTKKKEISVLRVSHLRGPNIWTYRPVIEAWLDIGALEDFPSNLLPGLYERLTAWLPGLVEHRCGVGERGGFLERLREGTWSGHILEHVVLELQNLAGMRTGFGKTRSTGQPGVYKMAFRTRQEQVGLAALDTGRALLMAAIDDTAFDLDAAVAILKDIVDRQCLGPSTAHIVEAATERKIPFIRLTDGNLVQLGHGAAQRRIWTAETDRTSAIAESIASDKDLTKTLLQSCGVPVPEGSLVRSAAQAWEEAQDIGLPVVVKPYDGNHGRGVSLNLMTQADVEKAYHLAARKGESASVIVERFIPGDEHRLLVVGTRMVAAAKGESLWVTGDGVGDIIALVDSQINIDPRRGVGEDSPLNLIAPDISAEIILELERQGMSAHSVPLAGQKVLIQPNGNVAIDVTDQVHPSIAHAAALAARIVGLDIAGIDLVAEDITRPLDTQRGAIIEVNASPGLLAHLKPGQGEARPVGTAIIEHLFAEGESGRIPLIGVTGTRGTSLIARLIGCLVHLTGKHTGVASGQGLFLDQRQVTGDDAMTFEAGQRLLINRTVEAAVFESNAHTILAEGLAYDKCMVGVVTDMDGQEALTEFHIHDADGMANVLRTQVDVILPDGAAVLNGADERVAALAELCDGRVIFYALDPELPVIVAHRAAGERAVFMRGQEVVLGDGAQETVLFQMSTLKPGTAKHPDTVLAAVAAAWALDVPAALIGAGLRTFDTAPNNTAKKAKL</sequence>
<gene>
    <name evidence="3" type="primary">cphA</name>
    <name evidence="3" type="ORF">F2P44_23165</name>
</gene>
<dbReference type="PANTHER" id="PTHR21621:SF0">
    <property type="entry name" value="BETA-CITRYLGLUTAMATE SYNTHASE B-RELATED"/>
    <property type="match status" value="1"/>
</dbReference>
<evidence type="ECO:0000256" key="1">
    <source>
        <dbReference type="PROSITE-ProRule" id="PRU00409"/>
    </source>
</evidence>
<dbReference type="InterPro" id="IPR011810">
    <property type="entry name" value="Cya_phycin_syn"/>
</dbReference>
<dbReference type="Gene3D" id="3.30.470.20">
    <property type="entry name" value="ATP-grasp fold, B domain"/>
    <property type="match status" value="2"/>
</dbReference>
<comment type="caution">
    <text evidence="3">The sequence shown here is derived from an EMBL/GenBank/DDBJ whole genome shotgun (WGS) entry which is preliminary data.</text>
</comment>
<dbReference type="InterPro" id="IPR036565">
    <property type="entry name" value="Mur-like_cat_sf"/>
</dbReference>
<dbReference type="NCBIfam" id="NF010623">
    <property type="entry name" value="PRK14016.1"/>
    <property type="match status" value="1"/>
</dbReference>
<evidence type="ECO:0000313" key="3">
    <source>
        <dbReference type="EMBL" id="NHZ82155.1"/>
    </source>
</evidence>
<reference evidence="3 4" key="1">
    <citation type="submission" date="2019-10" db="EMBL/GenBank/DDBJ databases">
        <title>Taxonomy of Antarctic Massilia spp.: description of Massilia rubra sp. nov., Massilia aquatica sp. nov., Massilia mucilaginosa sp. nov., Massilia frigida sp. nov. isolated from streams, lakes and regoliths.</title>
        <authorList>
            <person name="Holochova P."/>
            <person name="Sedlacek I."/>
            <person name="Kralova S."/>
            <person name="Maslanova I."/>
            <person name="Busse H.-J."/>
            <person name="Stankova E."/>
            <person name="Vrbovska V."/>
            <person name="Kovarovic V."/>
            <person name="Bartak M."/>
            <person name="Svec P."/>
            <person name="Pantucek R."/>
        </authorList>
    </citation>
    <scope>NUCLEOTIDE SEQUENCE [LARGE SCALE GENOMIC DNA]</scope>
    <source>
        <strain evidence="3 4">CCM 8695</strain>
    </source>
</reference>
<dbReference type="Pfam" id="PF13549">
    <property type="entry name" value="ATP-grasp_5"/>
    <property type="match status" value="1"/>
</dbReference>
<dbReference type="GO" id="GO:0071161">
    <property type="term" value="F:cyanophycin synthetase activity (L-arginine-adding)"/>
    <property type="evidence" value="ECO:0007669"/>
    <property type="project" value="UniProtKB-EC"/>
</dbReference>
<proteinExistence type="predicted"/>
<dbReference type="GO" id="GO:0071160">
    <property type="term" value="F:cyanophycin synthetase activity (L-aspartate-adding)"/>
    <property type="evidence" value="ECO:0007669"/>
    <property type="project" value="UniProtKB-EC"/>
</dbReference>
<dbReference type="NCBIfam" id="TIGR02068">
    <property type="entry name" value="cya_phycin_syn"/>
    <property type="match status" value="1"/>
</dbReference>
<protein>
    <submittedName>
        <fullName evidence="3">Cyanophycin synthetase</fullName>
        <ecNumber evidence="3">6.3.2.29</ecNumber>
        <ecNumber evidence="3">6.3.2.30</ecNumber>
    </submittedName>
</protein>